<protein>
    <submittedName>
        <fullName evidence="2">Serine hydrolase</fullName>
        <ecNumber evidence="2">3.-.-.-</ecNumber>
    </submittedName>
</protein>
<proteinExistence type="predicted"/>
<dbReference type="InterPro" id="IPR001466">
    <property type="entry name" value="Beta-lactam-related"/>
</dbReference>
<dbReference type="PANTHER" id="PTHR43283:SF7">
    <property type="entry name" value="BETA-LACTAMASE-RELATED DOMAIN-CONTAINING PROTEIN"/>
    <property type="match status" value="1"/>
</dbReference>
<keyword evidence="2" id="KW-0378">Hydrolase</keyword>
<dbReference type="Proteomes" id="UP001250538">
    <property type="component" value="Unassembled WGS sequence"/>
</dbReference>
<dbReference type="InterPro" id="IPR012338">
    <property type="entry name" value="Beta-lactam/transpept-like"/>
</dbReference>
<keyword evidence="3" id="KW-1185">Reference proteome</keyword>
<dbReference type="Pfam" id="PF00144">
    <property type="entry name" value="Beta-lactamase"/>
    <property type="match status" value="1"/>
</dbReference>
<evidence type="ECO:0000313" key="2">
    <source>
        <dbReference type="EMBL" id="MDT8975748.1"/>
    </source>
</evidence>
<feature type="domain" description="Beta-lactamase-related" evidence="1">
    <location>
        <begin position="57"/>
        <end position="318"/>
    </location>
</feature>
<reference evidence="3" key="1">
    <citation type="submission" date="2023-09" db="EMBL/GenBank/DDBJ databases">
        <title>Paenibacillus sp. chi10 Genome sequencing and assembly.</title>
        <authorList>
            <person name="Kim I."/>
        </authorList>
    </citation>
    <scope>NUCLEOTIDE SEQUENCE [LARGE SCALE GENOMIC DNA]</scope>
    <source>
        <strain evidence="3">chi10</strain>
    </source>
</reference>
<dbReference type="AlphaFoldDB" id="A0AAJ2N0Y4"/>
<dbReference type="GO" id="GO:0016787">
    <property type="term" value="F:hydrolase activity"/>
    <property type="evidence" value="ECO:0007669"/>
    <property type="project" value="UniProtKB-KW"/>
</dbReference>
<dbReference type="SUPFAM" id="SSF56601">
    <property type="entry name" value="beta-lactamase/transpeptidase-like"/>
    <property type="match status" value="1"/>
</dbReference>
<dbReference type="Gene3D" id="3.40.710.10">
    <property type="entry name" value="DD-peptidase/beta-lactamase superfamily"/>
    <property type="match status" value="1"/>
</dbReference>
<organism evidence="2 3">
    <name type="scientific">Paenibacillus suaedae</name>
    <dbReference type="NCBI Taxonomy" id="3077233"/>
    <lineage>
        <taxon>Bacteria</taxon>
        <taxon>Bacillati</taxon>
        <taxon>Bacillota</taxon>
        <taxon>Bacilli</taxon>
        <taxon>Bacillales</taxon>
        <taxon>Paenibacillaceae</taxon>
        <taxon>Paenibacillus</taxon>
    </lineage>
</organism>
<evidence type="ECO:0000313" key="3">
    <source>
        <dbReference type="Proteomes" id="UP001250538"/>
    </source>
</evidence>
<evidence type="ECO:0000259" key="1">
    <source>
        <dbReference type="Pfam" id="PF00144"/>
    </source>
</evidence>
<dbReference type="PANTHER" id="PTHR43283">
    <property type="entry name" value="BETA-LACTAMASE-RELATED"/>
    <property type="match status" value="1"/>
</dbReference>
<dbReference type="RefSeq" id="WP_174808533.1">
    <property type="nucleotide sequence ID" value="NZ_JAVYAA010000001.1"/>
</dbReference>
<dbReference type="InterPro" id="IPR050789">
    <property type="entry name" value="Diverse_Enzym_Activities"/>
</dbReference>
<name>A0AAJ2N0Y4_9BACL</name>
<sequence>MQNKNSWPISTPDQYNMDQEYIEKFGKAVKKTKVKSCLILKEGTLIYQYYKNNKIRDNLQRINSCTKSIISILIGIAIEEGFIPSVNITMEHYFPDIVNNQADIRKKDITIEHLLTMSVGLDWPEFGEWNYMPPMFTHDVVKFVFDRELVDDPGKRMNYNSGCSHVLSAILTKATGMKTSAFAEQYLFTPLGIDGDYHWFEDAKGISYGSDGLRLHPYNLAKFGQLYLQDGIWKGKRIVSAEWIKKSTEPYLLTYENIGYYASHWWVAKLDTNQDDFSLNNRMYFAMGRNGQFIIIIPSLQTVVVFTSTLDNTIRPLDFVREYIVKSMVK</sequence>
<comment type="caution">
    <text evidence="2">The sequence shown here is derived from an EMBL/GenBank/DDBJ whole genome shotgun (WGS) entry which is preliminary data.</text>
</comment>
<dbReference type="EC" id="3.-.-.-" evidence="2"/>
<dbReference type="EMBL" id="JAVYAA010000001">
    <property type="protein sequence ID" value="MDT8975748.1"/>
    <property type="molecule type" value="Genomic_DNA"/>
</dbReference>
<gene>
    <name evidence="2" type="ORF">RQP50_05785</name>
</gene>
<accession>A0AAJ2N0Y4</accession>